<dbReference type="AlphaFoldDB" id="A0A2K0U1Q2"/>
<proteinExistence type="predicted"/>
<sequence length="575" mass="63552">MPKTGVKYSDLESKASPATRNNAFIKDIVIAFAVSVLPLLAFSGLLIGLLFWYRVIPHGHDDPRLPDENPQKRGIVFISLSATVFTTVGSWSSTVAPLSLPFILTIASYPASRLMMRASDGKEGRKLPTPYQIALILRVMSNSSLSSVWQCMNYISAKGKRAPMSSALNHYKLKQYSTFIFATDTWFHVTTETVPLTEFHTTSPRNATFGIPSACYTIGEEKPNICNTFLEDQLHRNDRNHATQEIFSNISERAIVQTHDEGGDRYAYIASPAYRFQTDIDYVAKTFAVKTNCTPATSRCLKNRHFPNVTSFKCDFAMDEPLEQTMTFFTLTDFTDSTLSSNPNDTFHNSNPHNFAAILNMGYGFAPSDYGDTDEVYSGPDQPTVIVMLCSVTHFSTVPSNISSTNVIAGTLRLSPAMEYFLMQNTIIDFWDSKTAQQLTEKFSYTYSQSVLASSGAALEPRPAEVAQRRSSILVAAVPVTPLVCLLVANVLVVLLAIVLTVGALREVTKFDEVGDVQTRLSIDALVAAHFETRGKKPGVRKTEDLFGEYQGGVGPRVKVEKTTEEGWKLVSCDS</sequence>
<name>A0A2K0U1Q2_TRIHA</name>
<protein>
    <submittedName>
        <fullName evidence="2">Uncharacterized protein</fullName>
    </submittedName>
</protein>
<keyword evidence="1" id="KW-0472">Membrane</keyword>
<comment type="caution">
    <text evidence="2">The sequence shown here is derived from an EMBL/GenBank/DDBJ whole genome shotgun (WGS) entry which is preliminary data.</text>
</comment>
<feature type="transmembrane region" description="Helical" evidence="1">
    <location>
        <begin position="74"/>
        <end position="92"/>
    </location>
</feature>
<evidence type="ECO:0000313" key="3">
    <source>
        <dbReference type="Proteomes" id="UP000236290"/>
    </source>
</evidence>
<keyword evidence="1" id="KW-1133">Transmembrane helix</keyword>
<dbReference type="EMBL" id="MTYI01000119">
    <property type="protein sequence ID" value="PNP51705.1"/>
    <property type="molecule type" value="Genomic_DNA"/>
</dbReference>
<organism evidence="2 3">
    <name type="scientific">Trichoderma harzianum</name>
    <name type="common">Hypocrea lixii</name>
    <dbReference type="NCBI Taxonomy" id="5544"/>
    <lineage>
        <taxon>Eukaryota</taxon>
        <taxon>Fungi</taxon>
        <taxon>Dikarya</taxon>
        <taxon>Ascomycota</taxon>
        <taxon>Pezizomycotina</taxon>
        <taxon>Sordariomycetes</taxon>
        <taxon>Hypocreomycetidae</taxon>
        <taxon>Hypocreales</taxon>
        <taxon>Hypocreaceae</taxon>
        <taxon>Trichoderma</taxon>
    </lineage>
</organism>
<dbReference type="Proteomes" id="UP000236290">
    <property type="component" value="Unassembled WGS sequence"/>
</dbReference>
<evidence type="ECO:0000256" key="1">
    <source>
        <dbReference type="SAM" id="Phobius"/>
    </source>
</evidence>
<accession>A0A2K0U1Q2</accession>
<reference evidence="2 3" key="1">
    <citation type="submission" date="2017-02" db="EMBL/GenBank/DDBJ databases">
        <title>Genomes of Trichoderma spp. with biocontrol activity.</title>
        <authorList>
            <person name="Gardiner D."/>
            <person name="Kazan K."/>
            <person name="Vos C."/>
            <person name="Harvey P."/>
        </authorList>
    </citation>
    <scope>NUCLEOTIDE SEQUENCE [LARGE SCALE GENOMIC DNA]</scope>
    <source>
        <strain evidence="2 3">Tr1</strain>
    </source>
</reference>
<feature type="transmembrane region" description="Helical" evidence="1">
    <location>
        <begin position="28"/>
        <end position="53"/>
    </location>
</feature>
<dbReference type="OrthoDB" id="3344043at2759"/>
<gene>
    <name evidence="2" type="ORF">THARTR1_07702</name>
</gene>
<evidence type="ECO:0000313" key="2">
    <source>
        <dbReference type="EMBL" id="PNP51705.1"/>
    </source>
</evidence>
<keyword evidence="1" id="KW-0812">Transmembrane</keyword>
<feature type="transmembrane region" description="Helical" evidence="1">
    <location>
        <begin position="473"/>
        <end position="500"/>
    </location>
</feature>